<dbReference type="Pfam" id="PF00920">
    <property type="entry name" value="ILVD_EDD_N"/>
    <property type="match status" value="1"/>
</dbReference>
<comment type="caution">
    <text evidence="5">The sequence shown here is derived from an EMBL/GenBank/DDBJ whole genome shotgun (WGS) entry which is preliminary data.</text>
</comment>
<name>B9XB68_PEDPL</name>
<comment type="similarity">
    <text evidence="1">Belongs to the IlvD/Edd family.</text>
</comment>
<protein>
    <submittedName>
        <fullName evidence="5">Dehydratase, YjhG/YagF family</fullName>
        <ecNumber evidence="5">4.2.1.9</ecNumber>
    </submittedName>
</protein>
<dbReference type="PANTHER" id="PTHR43661:SF3">
    <property type="entry name" value="D-XYLONATE DEHYDRATASE YAGF-RELATED"/>
    <property type="match status" value="1"/>
</dbReference>
<evidence type="ECO:0000256" key="1">
    <source>
        <dbReference type="ARBA" id="ARBA00006486"/>
    </source>
</evidence>
<evidence type="ECO:0000313" key="5">
    <source>
        <dbReference type="EMBL" id="EEF62753.1"/>
    </source>
</evidence>
<keyword evidence="6" id="KW-1185">Reference proteome</keyword>
<accession>B9XB68</accession>
<dbReference type="SUPFAM" id="SSF143975">
    <property type="entry name" value="IlvD/EDD N-terminal domain-like"/>
    <property type="match status" value="1"/>
</dbReference>
<dbReference type="NCBIfam" id="TIGR03432">
    <property type="entry name" value="yjhG_yagF"/>
    <property type="match status" value="1"/>
</dbReference>
<reference evidence="5 6" key="1">
    <citation type="journal article" date="2011" name="J. Bacteriol.">
        <title>Genome sequence of 'Pedosphaera parvula' Ellin514, an aerobic Verrucomicrobial isolate from pasture soil.</title>
        <authorList>
            <person name="Kant R."/>
            <person name="van Passel M.W."/>
            <person name="Sangwan P."/>
            <person name="Palva A."/>
            <person name="Lucas S."/>
            <person name="Copeland A."/>
            <person name="Lapidus A."/>
            <person name="Glavina Del Rio T."/>
            <person name="Dalin E."/>
            <person name="Tice H."/>
            <person name="Bruce D."/>
            <person name="Goodwin L."/>
            <person name="Pitluck S."/>
            <person name="Chertkov O."/>
            <person name="Larimer F.W."/>
            <person name="Land M.L."/>
            <person name="Hauser L."/>
            <person name="Brettin T.S."/>
            <person name="Detter J.C."/>
            <person name="Han S."/>
            <person name="de Vos W.M."/>
            <person name="Janssen P.H."/>
            <person name="Smidt H."/>
        </authorList>
    </citation>
    <scope>NUCLEOTIDE SEQUENCE [LARGE SCALE GENOMIC DNA]</scope>
    <source>
        <strain evidence="5 6">Ellin514</strain>
    </source>
</reference>
<dbReference type="OrthoDB" id="9807077at2"/>
<evidence type="ECO:0000259" key="3">
    <source>
        <dbReference type="Pfam" id="PF00920"/>
    </source>
</evidence>
<dbReference type="InterPro" id="IPR042096">
    <property type="entry name" value="Dihydro-acid_dehy_C"/>
</dbReference>
<dbReference type="InterPro" id="IPR000581">
    <property type="entry name" value="ILV_EDD_N"/>
</dbReference>
<evidence type="ECO:0000313" key="6">
    <source>
        <dbReference type="Proteomes" id="UP000003688"/>
    </source>
</evidence>
<dbReference type="EMBL" id="ABOX02000003">
    <property type="protein sequence ID" value="EEF62753.1"/>
    <property type="molecule type" value="Genomic_DNA"/>
</dbReference>
<dbReference type="STRING" id="320771.Cflav_PD5388"/>
<dbReference type="Proteomes" id="UP000003688">
    <property type="component" value="Unassembled WGS sequence"/>
</dbReference>
<evidence type="ECO:0000259" key="4">
    <source>
        <dbReference type="Pfam" id="PF24877"/>
    </source>
</evidence>
<dbReference type="Pfam" id="PF24877">
    <property type="entry name" value="ILV_EDD_C"/>
    <property type="match status" value="1"/>
</dbReference>
<organism evidence="5 6">
    <name type="scientific">Pedosphaera parvula (strain Ellin514)</name>
    <dbReference type="NCBI Taxonomy" id="320771"/>
    <lineage>
        <taxon>Bacteria</taxon>
        <taxon>Pseudomonadati</taxon>
        <taxon>Verrucomicrobiota</taxon>
        <taxon>Pedosphaerae</taxon>
        <taxon>Pedosphaerales</taxon>
        <taxon>Pedosphaeraceae</taxon>
        <taxon>Pedosphaera</taxon>
    </lineage>
</organism>
<feature type="domain" description="Dihydroxy-acid/6-phosphogluconate dehydratase N-terminal" evidence="3">
    <location>
        <begin position="87"/>
        <end position="393"/>
    </location>
</feature>
<dbReference type="PROSITE" id="PS00887">
    <property type="entry name" value="ILVD_EDD_2"/>
    <property type="match status" value="1"/>
</dbReference>
<sequence>MSASVEILESASPSIYQIQTKAKGPVGQLPLTEDLLLNRPSGDLFGLTQNAGMGWNPSELGRKQFLILSTQGGLRAPDGQPIALGYHTGHWEIGLLVKEAAEEFRRLKAIPFAAYCSDPCDGRTQGTTGMFDSLPYRNDAAIIFRRLARSLPQRAGVMGVATCDKGLPAMMMALAGMRDLPCILVPGGVTLPPETGEDAGTIQTIGARFAHGTISLEEAADLGCRACASPGGGCQFLGTAATSQVVGEALGMSLPHSALAPSGQPVWLDMATRSARALCELEAGRKTMAHILTDASIRNAMVVHAAFGGSTNLLLHIPAIAHAAGLRIPTVEDWIEVNRRVPRLVSVLPNGPVHHPTVRVFLAGGVPEVMLHLRRLGLLETKVLTVAGRTLDDVLNWWEKSERRQQFREILKGADGVEPDEVIMSPEMAKACGMTSTLTFPRGNLAPEGSVVKSAAIDPSVVDADGVYRKEGPARIFVNEKDAMAAIKQNRIQAGDIMVLVGIGPMGTGMEETYQVTSALKHLPFGKHVALITDARFSGVSTGACIGHVGPEGLAGGPIGKLCEGDVIRIEIDRNNMQGSVNLVGEGLKRFTPEEGAIVLSKRSSRKDLAANPALPDDTRLWAALQMAGGGTWAGCVYDVERIVETLQAGQRALGKHTGNEVNKF</sequence>
<dbReference type="AlphaFoldDB" id="B9XB68"/>
<dbReference type="InterPro" id="IPR056740">
    <property type="entry name" value="ILV_EDD_C"/>
</dbReference>
<dbReference type="PANTHER" id="PTHR43661">
    <property type="entry name" value="D-XYLONATE DEHYDRATASE"/>
    <property type="match status" value="1"/>
</dbReference>
<dbReference type="InterPro" id="IPR037237">
    <property type="entry name" value="IlvD/EDD_N"/>
</dbReference>
<feature type="domain" description="Dihydroxy-acid/6-phosphogluconate dehydratase C-terminal" evidence="4">
    <location>
        <begin position="428"/>
        <end position="581"/>
    </location>
</feature>
<dbReference type="GO" id="GO:0004160">
    <property type="term" value="F:dihydroxy-acid dehydratase activity"/>
    <property type="evidence" value="ECO:0007669"/>
    <property type="project" value="UniProtKB-EC"/>
</dbReference>
<dbReference type="GO" id="GO:0050401">
    <property type="term" value="F:xylonate dehydratase activity"/>
    <property type="evidence" value="ECO:0007669"/>
    <property type="project" value="InterPro"/>
</dbReference>
<gene>
    <name evidence="5" type="ORF">Cflav_PD5388</name>
</gene>
<dbReference type="EC" id="4.2.1.9" evidence="5"/>
<proteinExistence type="inferred from homology"/>
<keyword evidence="2 5" id="KW-0456">Lyase</keyword>
<dbReference type="SUPFAM" id="SSF52016">
    <property type="entry name" value="LeuD/IlvD-like"/>
    <property type="match status" value="1"/>
</dbReference>
<dbReference type="GO" id="GO:0005829">
    <property type="term" value="C:cytosol"/>
    <property type="evidence" value="ECO:0007669"/>
    <property type="project" value="TreeGrafter"/>
</dbReference>
<dbReference type="PROSITE" id="PS00886">
    <property type="entry name" value="ILVD_EDD_1"/>
    <property type="match status" value="1"/>
</dbReference>
<dbReference type="Gene3D" id="3.50.30.80">
    <property type="entry name" value="IlvD/EDD C-terminal domain-like"/>
    <property type="match status" value="1"/>
</dbReference>
<evidence type="ECO:0000256" key="2">
    <source>
        <dbReference type="ARBA" id="ARBA00023239"/>
    </source>
</evidence>
<dbReference type="InterPro" id="IPR017798">
    <property type="entry name" value="Dehydratase_YjhG/YagF"/>
</dbReference>
<dbReference type="RefSeq" id="WP_007413066.1">
    <property type="nucleotide sequence ID" value="NZ_ABOX02000003.1"/>
</dbReference>
<dbReference type="InterPro" id="IPR020558">
    <property type="entry name" value="DiOHA_6PGluconate_deHydtase_CS"/>
</dbReference>